<dbReference type="Proteomes" id="UP001165366">
    <property type="component" value="Unassembled WGS sequence"/>
</dbReference>
<comment type="caution">
    <text evidence="3">The sequence shown here is derived from an EMBL/GenBank/DDBJ whole genome shotgun (WGS) entry which is preliminary data.</text>
</comment>
<dbReference type="PANTHER" id="PTHR46889">
    <property type="entry name" value="TRANSPOSASE INSF FOR INSERTION SEQUENCE IS3B-RELATED"/>
    <property type="match status" value="1"/>
</dbReference>
<dbReference type="RefSeq" id="WP_237856670.1">
    <property type="nucleotide sequence ID" value="NZ_JAKLWS010000090.1"/>
</dbReference>
<dbReference type="Gene3D" id="3.30.420.10">
    <property type="entry name" value="Ribonuclease H-like superfamily/Ribonuclease H"/>
    <property type="match status" value="1"/>
</dbReference>
<evidence type="ECO:0000313" key="3">
    <source>
        <dbReference type="EMBL" id="MCG2591118.1"/>
    </source>
</evidence>
<dbReference type="EMBL" id="JAKLWS010000090">
    <property type="protein sequence ID" value="MCG2591118.1"/>
    <property type="molecule type" value="Genomic_DNA"/>
</dbReference>
<dbReference type="InterPro" id="IPR012337">
    <property type="entry name" value="RNaseH-like_sf"/>
</dbReference>
<dbReference type="SUPFAM" id="SSF53098">
    <property type="entry name" value="Ribonuclease H-like"/>
    <property type="match status" value="1"/>
</dbReference>
<dbReference type="PROSITE" id="PS50994">
    <property type="entry name" value="INTEGRASE"/>
    <property type="match status" value="1"/>
</dbReference>
<protein>
    <submittedName>
        <fullName evidence="3">IS3 family transposase</fullName>
    </submittedName>
</protein>
<organism evidence="3 4">
    <name type="scientific">Rhodohalobacter sulfatireducens</name>
    <dbReference type="NCBI Taxonomy" id="2911366"/>
    <lineage>
        <taxon>Bacteria</taxon>
        <taxon>Pseudomonadati</taxon>
        <taxon>Balneolota</taxon>
        <taxon>Balneolia</taxon>
        <taxon>Balneolales</taxon>
        <taxon>Balneolaceae</taxon>
        <taxon>Rhodohalobacter</taxon>
    </lineage>
</organism>
<accession>A0ABS9KJV7</accession>
<evidence type="ECO:0000256" key="1">
    <source>
        <dbReference type="SAM" id="MobiDB-lite"/>
    </source>
</evidence>
<keyword evidence="4" id="KW-1185">Reference proteome</keyword>
<reference evidence="3" key="1">
    <citation type="submission" date="2022-01" db="EMBL/GenBank/DDBJ databases">
        <authorList>
            <person name="Wang Y."/>
        </authorList>
    </citation>
    <scope>NUCLEOTIDE SEQUENCE</scope>
    <source>
        <strain evidence="3">WB101</strain>
    </source>
</reference>
<dbReference type="InterPro" id="IPR036397">
    <property type="entry name" value="RNaseH_sf"/>
</dbReference>
<feature type="region of interest" description="Disordered" evidence="1">
    <location>
        <begin position="273"/>
        <end position="296"/>
    </location>
</feature>
<gene>
    <name evidence="3" type="ORF">L6773_21315</name>
</gene>
<name>A0ABS9KJV7_9BACT</name>
<feature type="domain" description="Integrase catalytic" evidence="2">
    <location>
        <begin position="107"/>
        <end position="270"/>
    </location>
</feature>
<sequence length="296" mass="33640">MSQIAEWIGISRQAIYKSRKRFDQRGDLREKITEFVQAQRLINKKIGGVKLQRCFVRDHPEDPIGRDRFLDVLRDAGLLLRRKRAPKSASASSAERTGRQDLAHKLSVAGPGHLWVQDDTEVVILQGKAYLALSTDAYSHKVVGYSWSQRANSEHVQAALKMALAGHVHGEMTLIHHSDNGSIYGSKAYQLLLENEPIVLSWSPPGRPDRNAIAERINLTFKQEYLCDSHAKSFQQIKLDLPVYIRHYNESRPHMSCGNSYPSKVHEGIAQPKKLWKQRPASYPRSSPEGYPLRSR</sequence>
<dbReference type="InterPro" id="IPR048020">
    <property type="entry name" value="Transpos_IS3"/>
</dbReference>
<dbReference type="InterPro" id="IPR050900">
    <property type="entry name" value="Transposase_IS3/IS150/IS904"/>
</dbReference>
<dbReference type="PANTHER" id="PTHR46889:SF5">
    <property type="entry name" value="INTEGRASE PROTEIN"/>
    <property type="match status" value="1"/>
</dbReference>
<evidence type="ECO:0000313" key="4">
    <source>
        <dbReference type="Proteomes" id="UP001165366"/>
    </source>
</evidence>
<dbReference type="Pfam" id="PF00665">
    <property type="entry name" value="rve"/>
    <property type="match status" value="1"/>
</dbReference>
<reference evidence="3" key="2">
    <citation type="submission" date="2024-05" db="EMBL/GenBank/DDBJ databases">
        <title>Rhodohalobacter halophilus gen. nov., sp. nov., a moderately halophilic member of the family Balneolaceae.</title>
        <authorList>
            <person name="Xia J."/>
        </authorList>
    </citation>
    <scope>NUCLEOTIDE SEQUENCE</scope>
    <source>
        <strain evidence="3">WB101</strain>
    </source>
</reference>
<dbReference type="NCBIfam" id="NF033516">
    <property type="entry name" value="transpos_IS3"/>
    <property type="match status" value="1"/>
</dbReference>
<proteinExistence type="predicted"/>
<evidence type="ECO:0000259" key="2">
    <source>
        <dbReference type="PROSITE" id="PS50994"/>
    </source>
</evidence>
<dbReference type="InterPro" id="IPR001584">
    <property type="entry name" value="Integrase_cat-core"/>
</dbReference>